<reference evidence="1 2" key="1">
    <citation type="submission" date="2018-06" db="EMBL/GenBank/DDBJ databases">
        <title>Genomic Encyclopedia of Archaeal and Bacterial Type Strains, Phase II (KMG-II): from individual species to whole genera.</title>
        <authorList>
            <person name="Goeker M."/>
        </authorList>
    </citation>
    <scope>NUCLEOTIDE SEQUENCE [LARGE SCALE GENOMIC DNA]</scope>
    <source>
        <strain evidence="1 2">DSM 21851</strain>
    </source>
</reference>
<comment type="caution">
    <text evidence="1">The sequence shown here is derived from an EMBL/GenBank/DDBJ whole genome shotgun (WGS) entry which is preliminary data.</text>
</comment>
<sequence>MKIGDKLMKHLNKTYQPSTLVTFKFNRYDVALKTDEDGNPIVMYIGTANERGIIKGDQYTRKLLKEPSGAVIKDHWDHKGKV</sequence>
<dbReference type="Proteomes" id="UP000248790">
    <property type="component" value="Unassembled WGS sequence"/>
</dbReference>
<organism evidence="1 2">
    <name type="scientific">Larkinella arboricola</name>
    <dbReference type="NCBI Taxonomy" id="643671"/>
    <lineage>
        <taxon>Bacteria</taxon>
        <taxon>Pseudomonadati</taxon>
        <taxon>Bacteroidota</taxon>
        <taxon>Cytophagia</taxon>
        <taxon>Cytophagales</taxon>
        <taxon>Spirosomataceae</taxon>
        <taxon>Larkinella</taxon>
    </lineage>
</organism>
<name>A0A327X885_LARAB</name>
<evidence type="ECO:0000313" key="1">
    <source>
        <dbReference type="EMBL" id="RAK02428.1"/>
    </source>
</evidence>
<protein>
    <submittedName>
        <fullName evidence="1">Uncharacterized protein</fullName>
    </submittedName>
</protein>
<dbReference type="AlphaFoldDB" id="A0A327X885"/>
<dbReference type="EMBL" id="QLMC01000001">
    <property type="protein sequence ID" value="RAK02428.1"/>
    <property type="molecule type" value="Genomic_DNA"/>
</dbReference>
<dbReference type="OrthoDB" id="770510at2"/>
<gene>
    <name evidence="1" type="ORF">LX87_00548</name>
</gene>
<evidence type="ECO:0000313" key="2">
    <source>
        <dbReference type="Proteomes" id="UP000248790"/>
    </source>
</evidence>
<accession>A0A327X885</accession>
<keyword evidence="2" id="KW-1185">Reference proteome</keyword>
<dbReference type="RefSeq" id="WP_111626631.1">
    <property type="nucleotide sequence ID" value="NZ_QLMC01000001.1"/>
</dbReference>
<proteinExistence type="predicted"/>